<feature type="compositionally biased region" description="Basic and acidic residues" evidence="1">
    <location>
        <begin position="244"/>
        <end position="268"/>
    </location>
</feature>
<evidence type="ECO:0000256" key="1">
    <source>
        <dbReference type="SAM" id="MobiDB-lite"/>
    </source>
</evidence>
<dbReference type="Proteomes" id="UP000218231">
    <property type="component" value="Unassembled WGS sequence"/>
</dbReference>
<feature type="compositionally biased region" description="Basic and acidic residues" evidence="1">
    <location>
        <begin position="182"/>
        <end position="199"/>
    </location>
</feature>
<dbReference type="EMBL" id="LIAE01006142">
    <property type="protein sequence ID" value="PAV92579.1"/>
    <property type="molecule type" value="Genomic_DNA"/>
</dbReference>
<comment type="caution">
    <text evidence="2">The sequence shown here is derived from an EMBL/GenBank/DDBJ whole genome shotgun (WGS) entry which is preliminary data.</text>
</comment>
<feature type="region of interest" description="Disordered" evidence="1">
    <location>
        <begin position="182"/>
        <end position="202"/>
    </location>
</feature>
<feature type="region of interest" description="Disordered" evidence="1">
    <location>
        <begin position="241"/>
        <end position="271"/>
    </location>
</feature>
<name>A0A2A2M2C0_9BILA</name>
<protein>
    <submittedName>
        <fullName evidence="2">Uncharacterized protein</fullName>
    </submittedName>
</protein>
<keyword evidence="3" id="KW-1185">Reference proteome</keyword>
<proteinExistence type="predicted"/>
<sequence length="812" mass="88097">MVAAAVQLDDQLGLGGDLRRAVGIRHTDERVGVGDVELAIEQGHAGRRVQPGHEDMAFLGNAIAVRIAQQRDAIGRGHARARLVEQAAHDPGFDPAAFAGRRIGFGDQHVAVGQAIQPARMIEAARERLHRQARGGGGRFVALPADDIGDLDGGQRLVARFGDGGALAGDLIDRQLRRIRPGEIDDDRHGDDGDERGDAQDVLQHGTTIRGVGLAGKGAAARCLSKGVFLHARRSPAATVLRQAQHERGEDVPKSQTPTKKDRRCERGSHRRSVIPAGRVAPSWWPGRTVCLRPANRPAGRSVIGEHRGRIGAGIDFGDRAQLRIGAEHQVGARGGPLLFVRVAIGADELLVAVIADLLPRGAHVEQVHEEVVGQLTRPVGEDAVLARLGMVGAEDAEARNQNRHLGRRQAEQLRPIDHQLLGRHIILDLQIVAEGVGLRLQHVEAFRVGLFGAGVGAAGREGHRDRVARGLGRRLDPHRTAEHDQVGDRHLLVALAVEVALDALIDAEHLGELFGVVDLPVLLGRQADAATIGAAAMIRPAPRRCRRPGGCDQLGNRQAGIGDRGLEVGDVAVVDLRIVRDRDRILPDQLFLRHFRADQTDLRAHVAVRQLVPGARPHVGEIGRVRTEFLADRIVGRVDLQRHIGGGHHRRHALARGVRGRRQRLVRIADGVPLVRTGGAFGQLVLMVEEHVEIAHVPRRRCRRPRAFDATGDRVIAHAAFVRRRPAEALRCDVGAFRLDADELRIARAMRLAERVAAGGERDGLFVVHAHAGERFTHMRPIWIAASGFSSARPSCSSMRVWPSHSSSVPQ</sequence>
<accession>A0A2A2M2C0</accession>
<evidence type="ECO:0000313" key="2">
    <source>
        <dbReference type="EMBL" id="PAV92579.1"/>
    </source>
</evidence>
<organism evidence="2 3">
    <name type="scientific">Diploscapter pachys</name>
    <dbReference type="NCBI Taxonomy" id="2018661"/>
    <lineage>
        <taxon>Eukaryota</taxon>
        <taxon>Metazoa</taxon>
        <taxon>Ecdysozoa</taxon>
        <taxon>Nematoda</taxon>
        <taxon>Chromadorea</taxon>
        <taxon>Rhabditida</taxon>
        <taxon>Rhabditina</taxon>
        <taxon>Rhabditomorpha</taxon>
        <taxon>Rhabditoidea</taxon>
        <taxon>Rhabditidae</taxon>
        <taxon>Diploscapter</taxon>
    </lineage>
</organism>
<dbReference type="OrthoDB" id="10681575at2759"/>
<reference evidence="2 3" key="1">
    <citation type="journal article" date="2017" name="Curr. Biol.">
        <title>Genome architecture and evolution of a unichromosomal asexual nematode.</title>
        <authorList>
            <person name="Fradin H."/>
            <person name="Zegar C."/>
            <person name="Gutwein M."/>
            <person name="Lucas J."/>
            <person name="Kovtun M."/>
            <person name="Corcoran D."/>
            <person name="Baugh L.R."/>
            <person name="Kiontke K."/>
            <person name="Gunsalus K."/>
            <person name="Fitch D.H."/>
            <person name="Piano F."/>
        </authorList>
    </citation>
    <scope>NUCLEOTIDE SEQUENCE [LARGE SCALE GENOMIC DNA]</scope>
    <source>
        <strain evidence="2">PF1309</strain>
    </source>
</reference>
<evidence type="ECO:0000313" key="3">
    <source>
        <dbReference type="Proteomes" id="UP000218231"/>
    </source>
</evidence>
<dbReference type="AlphaFoldDB" id="A0A2A2M2C0"/>
<gene>
    <name evidence="2" type="ORF">WR25_24971</name>
</gene>